<accession>A0ABP0HNS4</accession>
<sequence>MYGAYASTGYGSAGANYGYYHGGPMTASMPSRPPMRMLPGMDPATGVVWPGGKRPPGPMVKAGNLARDITIPALKQALSKWGVDGIKEVLLADSRFGQVALFLFKEAEQAQLMMMAQGVEVEGRPLMLEFLPAVAAKPEKKAREVSRSTDLIKVSGLPKKMDKNELVTHLRSHGVLGISQVALQPEHVAIIRFNEEKDVPKAISKAHNTVFKEKKLTLEPLMSHWDALFPNDADERGGTFQDGSWWEGAWQTWSDWQSGSSGWQDGWQGYDPWQPSSARGFGSYGPRRSGPY</sequence>
<proteinExistence type="predicted"/>
<dbReference type="Proteomes" id="UP001642464">
    <property type="component" value="Unassembled WGS sequence"/>
</dbReference>
<evidence type="ECO:0000313" key="1">
    <source>
        <dbReference type="EMBL" id="CAK8991176.1"/>
    </source>
</evidence>
<dbReference type="InterPro" id="IPR000504">
    <property type="entry name" value="RRM_dom"/>
</dbReference>
<dbReference type="SUPFAM" id="SSF54928">
    <property type="entry name" value="RNA-binding domain, RBD"/>
    <property type="match status" value="1"/>
</dbReference>
<keyword evidence="2" id="KW-1185">Reference proteome</keyword>
<name>A0ABP0HNS4_9DINO</name>
<dbReference type="SMART" id="SM00360">
    <property type="entry name" value="RRM"/>
    <property type="match status" value="2"/>
</dbReference>
<organism evidence="1 2">
    <name type="scientific">Durusdinium trenchii</name>
    <dbReference type="NCBI Taxonomy" id="1381693"/>
    <lineage>
        <taxon>Eukaryota</taxon>
        <taxon>Sar</taxon>
        <taxon>Alveolata</taxon>
        <taxon>Dinophyceae</taxon>
        <taxon>Suessiales</taxon>
        <taxon>Symbiodiniaceae</taxon>
        <taxon>Durusdinium</taxon>
    </lineage>
</organism>
<reference evidence="1 2" key="1">
    <citation type="submission" date="2024-02" db="EMBL/GenBank/DDBJ databases">
        <authorList>
            <person name="Chen Y."/>
            <person name="Shah S."/>
            <person name="Dougan E. K."/>
            <person name="Thang M."/>
            <person name="Chan C."/>
        </authorList>
    </citation>
    <scope>NUCLEOTIDE SEQUENCE [LARGE SCALE GENOMIC DNA]</scope>
</reference>
<dbReference type="Gene3D" id="3.30.70.330">
    <property type="match status" value="1"/>
</dbReference>
<comment type="caution">
    <text evidence="1">The sequence shown here is derived from an EMBL/GenBank/DDBJ whole genome shotgun (WGS) entry which is preliminary data.</text>
</comment>
<dbReference type="InterPro" id="IPR012677">
    <property type="entry name" value="Nucleotide-bd_a/b_plait_sf"/>
</dbReference>
<dbReference type="CDD" id="cd00590">
    <property type="entry name" value="RRM_SF"/>
    <property type="match status" value="1"/>
</dbReference>
<dbReference type="Pfam" id="PF23085">
    <property type="entry name" value="RRM_PARP14_3"/>
    <property type="match status" value="1"/>
</dbReference>
<dbReference type="InterPro" id="IPR035979">
    <property type="entry name" value="RBD_domain_sf"/>
</dbReference>
<evidence type="ECO:0000313" key="2">
    <source>
        <dbReference type="Proteomes" id="UP001642464"/>
    </source>
</evidence>
<protein>
    <submittedName>
        <fullName evidence="1">Adhesive plaque matrix protein</fullName>
    </submittedName>
</protein>
<dbReference type="EMBL" id="CAXAMM010001248">
    <property type="protein sequence ID" value="CAK8991176.1"/>
    <property type="molecule type" value="Genomic_DNA"/>
</dbReference>
<gene>
    <name evidence="1" type="ORF">SCF082_LOCUS2550</name>
</gene>